<dbReference type="Proteomes" id="UP001063166">
    <property type="component" value="Unassembled WGS sequence"/>
</dbReference>
<sequence length="1141" mass="128571">MPVVAEYDWKLGPETLPLIRSDPWIEMSSIRILGQRLLVIKTKQSTAEFENFVPRSTSVVYRPGGVSQGLGLEPDTMDDLPPSGRSFDIELGGQEVITIDLDNLDPNPEDVLDLLRDGQCKIWVWTKLAGEYWRRGYLEAAEKIARSAIESFQANGSASSLPPIYSLLANIQIAYARRAPKLVLPDARQDVLAGEKPKEEYYREAAQLLNTGDRVAAESGEGVGGTLSFLTRGIQQLATRSMDDALRSFDGVLIEKPTNVVALLGKARILYARRNYREALKIFQEVLRYNPACIPDPRIGIGLCFWALDHKQKAVAAWQRSLEVNPSEWPAQLLLGLEAINSSKSDNHTEAERANLFLQGTKLVGEAFNANQRSAAAANALCEVFLRKGNHKRALKLAERTIQFADTLTVLTEGYLRAGRVSHAEGSMSHATKYYSAAVEGQPKHVMGAIGLAQMQMQNDEMAAAIHTLDTLLQPPNPPRSMEATVMLASLRAHPRPGVSSSDVAQERTKARDLFDRVIKGLEIGDARTAGQPAKASRNIADDMEMHVEIARLWQGESLERVGKGLKEALRISEATGFIDPRLLNNIAALHQLEGRFAEARSFYEKALINATGLGTEAAESMATTILYNLARVYEDQGEESLAKDAYDKLVSRHPEYVDAKIRQAQMLANLSRHNEAHDLLKQCLASQNNNLNLRAFYTYFLIQTNLPKPAKDFVFATLKDHDKHDVYSLCAAGWIMYHQSRESRDTSSKGIEERRRGFQRTAEFYEKALHLDPLCAFAAQGLAIVTAEDALGSLGGALGPASTVDEAQKRLNNAREALDVFAKVRESIDDGSVYFNMGHCYYARDEFDRAIESYETALTRSWYAKATKDQSFTAMNQALRYAQMAYHVQPNDKAILYNIAMIQQKSAEMLFAINPAKRSLRDLQQVIDQAAHAQRLFASLASDKSPVVPYNRDIADQRRKYGDNMLRKGDEHLAAQRQYELEAQARVDAARRKRQEEKERLEEQERMRMDELRREAERLAEERRKAREQAMEWTREVRMESDEERERRPKKARKPKTDLGSGDEAEPKKRRRGKLKKTTSEGDIEEQAVFSDEEDGEKPAKKRTVKKRVVRDEDEEETTRPQKRQFKSKEMLSDTDDEMS</sequence>
<feature type="compositionally biased region" description="Basic residues" evidence="4">
    <location>
        <begin position="1069"/>
        <end position="1078"/>
    </location>
</feature>
<comment type="caution">
    <text evidence="5">The sequence shown here is derived from an EMBL/GenBank/DDBJ whole genome shotgun (WGS) entry which is preliminary data.</text>
</comment>
<feature type="repeat" description="TPR" evidence="3">
    <location>
        <begin position="832"/>
        <end position="865"/>
    </location>
</feature>
<dbReference type="GO" id="GO:0006368">
    <property type="term" value="P:transcription elongation by RNA polymerase II"/>
    <property type="evidence" value="ECO:0007669"/>
    <property type="project" value="TreeGrafter"/>
</dbReference>
<dbReference type="Pfam" id="PF13174">
    <property type="entry name" value="TPR_6"/>
    <property type="match status" value="1"/>
</dbReference>
<accession>A0A9P3PLV6</accession>
<dbReference type="SUPFAM" id="SSF48452">
    <property type="entry name" value="TPR-like"/>
    <property type="match status" value="2"/>
</dbReference>
<evidence type="ECO:0000256" key="1">
    <source>
        <dbReference type="ARBA" id="ARBA00022737"/>
    </source>
</evidence>
<dbReference type="SMART" id="SM00028">
    <property type="entry name" value="TPR"/>
    <property type="match status" value="9"/>
</dbReference>
<dbReference type="GO" id="GO:0016593">
    <property type="term" value="C:Cdc73/Paf1 complex"/>
    <property type="evidence" value="ECO:0007669"/>
    <property type="project" value="TreeGrafter"/>
</dbReference>
<organism evidence="5 6">
    <name type="scientific">Lyophyllum shimeji</name>
    <name type="common">Hon-shimeji</name>
    <name type="synonym">Tricholoma shimeji</name>
    <dbReference type="NCBI Taxonomy" id="47721"/>
    <lineage>
        <taxon>Eukaryota</taxon>
        <taxon>Fungi</taxon>
        <taxon>Dikarya</taxon>
        <taxon>Basidiomycota</taxon>
        <taxon>Agaricomycotina</taxon>
        <taxon>Agaricomycetes</taxon>
        <taxon>Agaricomycetidae</taxon>
        <taxon>Agaricales</taxon>
        <taxon>Tricholomatineae</taxon>
        <taxon>Lyophyllaceae</taxon>
        <taxon>Lyophyllum</taxon>
    </lineage>
</organism>
<evidence type="ECO:0000313" key="5">
    <source>
        <dbReference type="EMBL" id="GLB37696.1"/>
    </source>
</evidence>
<protein>
    <submittedName>
        <fullName evidence="5">Tetratricopeptide repeat</fullName>
    </submittedName>
</protein>
<dbReference type="GO" id="GO:0006355">
    <property type="term" value="P:regulation of DNA-templated transcription"/>
    <property type="evidence" value="ECO:0007669"/>
    <property type="project" value="InterPro"/>
</dbReference>
<evidence type="ECO:0000256" key="3">
    <source>
        <dbReference type="PROSITE-ProRule" id="PRU00339"/>
    </source>
</evidence>
<keyword evidence="6" id="KW-1185">Reference proteome</keyword>
<dbReference type="Pfam" id="PF13374">
    <property type="entry name" value="TPR_10"/>
    <property type="match status" value="1"/>
</dbReference>
<feature type="compositionally biased region" description="Basic residues" evidence="4">
    <location>
        <begin position="1101"/>
        <end position="1110"/>
    </location>
</feature>
<dbReference type="PROSITE" id="PS50293">
    <property type="entry name" value="TPR_REGION"/>
    <property type="match status" value="1"/>
</dbReference>
<dbReference type="PROSITE" id="PS50005">
    <property type="entry name" value="TPR"/>
    <property type="match status" value="5"/>
</dbReference>
<feature type="repeat" description="TPR" evidence="3">
    <location>
        <begin position="260"/>
        <end position="293"/>
    </location>
</feature>
<dbReference type="Gene3D" id="1.25.40.10">
    <property type="entry name" value="Tetratricopeptide repeat domain"/>
    <property type="match status" value="2"/>
</dbReference>
<dbReference type="InterPro" id="IPR019734">
    <property type="entry name" value="TPR_rpt"/>
</dbReference>
<evidence type="ECO:0000313" key="6">
    <source>
        <dbReference type="Proteomes" id="UP001063166"/>
    </source>
</evidence>
<feature type="repeat" description="TPR" evidence="3">
    <location>
        <begin position="412"/>
        <end position="445"/>
    </location>
</feature>
<feature type="compositionally biased region" description="Acidic residues" evidence="4">
    <location>
        <begin position="1083"/>
        <end position="1097"/>
    </location>
</feature>
<dbReference type="Pfam" id="PF13181">
    <property type="entry name" value="TPR_8"/>
    <property type="match status" value="1"/>
</dbReference>
<dbReference type="InterPro" id="IPR031101">
    <property type="entry name" value="Ctr9"/>
</dbReference>
<evidence type="ECO:0000256" key="2">
    <source>
        <dbReference type="ARBA" id="ARBA00022803"/>
    </source>
</evidence>
<keyword evidence="1" id="KW-0677">Repeat</keyword>
<dbReference type="InterPro" id="IPR011990">
    <property type="entry name" value="TPR-like_helical_dom_sf"/>
</dbReference>
<feature type="repeat" description="TPR" evidence="3">
    <location>
        <begin position="624"/>
        <end position="657"/>
    </location>
</feature>
<feature type="region of interest" description="Disordered" evidence="4">
    <location>
        <begin position="1028"/>
        <end position="1141"/>
    </location>
</feature>
<dbReference type="PANTHER" id="PTHR14027:SF2">
    <property type="entry name" value="RNA POLYMERASE-ASSOCIATED PROTEIN CTR9 HOMOLOG"/>
    <property type="match status" value="1"/>
</dbReference>
<dbReference type="EMBL" id="BRPK01000004">
    <property type="protein sequence ID" value="GLB37696.1"/>
    <property type="molecule type" value="Genomic_DNA"/>
</dbReference>
<evidence type="ECO:0000256" key="4">
    <source>
        <dbReference type="SAM" id="MobiDB-lite"/>
    </source>
</evidence>
<gene>
    <name evidence="5" type="primary">CTR9</name>
    <name evidence="5" type="ORF">LshimejAT787_0407470</name>
</gene>
<reference evidence="5" key="1">
    <citation type="submission" date="2022-07" db="EMBL/GenBank/DDBJ databases">
        <title>The genome of Lyophyllum shimeji provides insight into the initial evolution of ectomycorrhizal fungal genome.</title>
        <authorList>
            <person name="Kobayashi Y."/>
            <person name="Shibata T."/>
            <person name="Hirakawa H."/>
            <person name="Shigenobu S."/>
            <person name="Nishiyama T."/>
            <person name="Yamada A."/>
            <person name="Hasebe M."/>
            <person name="Kawaguchi M."/>
        </authorList>
    </citation>
    <scope>NUCLEOTIDE SEQUENCE</scope>
    <source>
        <strain evidence="5">AT787</strain>
    </source>
</reference>
<name>A0A9P3PLV6_LYOSH</name>
<dbReference type="Pfam" id="PF14559">
    <property type="entry name" value="TPR_19"/>
    <property type="match status" value="1"/>
</dbReference>
<feature type="compositionally biased region" description="Basic and acidic residues" evidence="4">
    <location>
        <begin position="1028"/>
        <end position="1048"/>
    </location>
</feature>
<dbReference type="OrthoDB" id="343875at2759"/>
<proteinExistence type="predicted"/>
<keyword evidence="2 3" id="KW-0802">TPR repeat</keyword>
<dbReference type="PANTHER" id="PTHR14027">
    <property type="entry name" value="RNA POLYMERASE-ASSOCIATED PROTEIN CTR9"/>
    <property type="match status" value="1"/>
</dbReference>
<dbReference type="AlphaFoldDB" id="A0A9P3PLV6"/>
<dbReference type="GO" id="GO:0000993">
    <property type="term" value="F:RNA polymerase II complex binding"/>
    <property type="evidence" value="ECO:0007669"/>
    <property type="project" value="TreeGrafter"/>
</dbReference>
<feature type="repeat" description="TPR" evidence="3">
    <location>
        <begin position="295"/>
        <end position="328"/>
    </location>
</feature>